<comment type="similarity">
    <text evidence="12">Belongs to the dus family.</text>
</comment>
<dbReference type="GO" id="GO:0000049">
    <property type="term" value="F:tRNA binding"/>
    <property type="evidence" value="ECO:0007669"/>
    <property type="project" value="UniProtKB-KW"/>
</dbReference>
<evidence type="ECO:0000256" key="7">
    <source>
        <dbReference type="ARBA" id="ARBA00022857"/>
    </source>
</evidence>
<keyword evidence="4 12" id="KW-0285">Flavoprotein</keyword>
<dbReference type="AlphaFoldDB" id="A0A9D2AIK2"/>
<comment type="catalytic activity">
    <reaction evidence="11">
        <text>a 5,6-dihydrouridine in tRNA + NAD(+) = a uridine in tRNA + NADH + H(+)</text>
        <dbReference type="Rhea" id="RHEA:54452"/>
        <dbReference type="Rhea" id="RHEA-COMP:13339"/>
        <dbReference type="Rhea" id="RHEA-COMP:13887"/>
        <dbReference type="ChEBI" id="CHEBI:15378"/>
        <dbReference type="ChEBI" id="CHEBI:57540"/>
        <dbReference type="ChEBI" id="CHEBI:57945"/>
        <dbReference type="ChEBI" id="CHEBI:65315"/>
        <dbReference type="ChEBI" id="CHEBI:74443"/>
    </reaction>
</comment>
<feature type="binding site" evidence="14">
    <location>
        <position position="70"/>
    </location>
    <ligand>
        <name>FMN</name>
        <dbReference type="ChEBI" id="CHEBI:58210"/>
    </ligand>
</feature>
<evidence type="ECO:0000256" key="4">
    <source>
        <dbReference type="ARBA" id="ARBA00022630"/>
    </source>
</evidence>
<keyword evidence="5 12" id="KW-0288">FMN</keyword>
<dbReference type="InterPro" id="IPR024036">
    <property type="entry name" value="tRNA-dHydroUridine_Synthase_C"/>
</dbReference>
<keyword evidence="8" id="KW-0694">RNA-binding</keyword>
<dbReference type="PIRSF" id="PIRSF006621">
    <property type="entry name" value="Dus"/>
    <property type="match status" value="1"/>
</dbReference>
<dbReference type="InterPro" id="IPR035587">
    <property type="entry name" value="DUS-like_FMN-bd"/>
</dbReference>
<feature type="active site" description="Proton donor" evidence="13">
    <location>
        <position position="101"/>
    </location>
</feature>
<dbReference type="EC" id="1.3.1.-" evidence="12"/>
<dbReference type="Pfam" id="PF01207">
    <property type="entry name" value="Dus"/>
    <property type="match status" value="1"/>
</dbReference>
<evidence type="ECO:0000256" key="3">
    <source>
        <dbReference type="ARBA" id="ARBA00022555"/>
    </source>
</evidence>
<proteinExistence type="inferred from homology"/>
<evidence type="ECO:0000256" key="2">
    <source>
        <dbReference type="ARBA" id="ARBA00002790"/>
    </source>
</evidence>
<evidence type="ECO:0000256" key="12">
    <source>
        <dbReference type="PIRNR" id="PIRNR006621"/>
    </source>
</evidence>
<feature type="domain" description="DUS-like FMN-binding" evidence="15">
    <location>
        <begin position="14"/>
        <end position="318"/>
    </location>
</feature>
<evidence type="ECO:0000256" key="10">
    <source>
        <dbReference type="ARBA" id="ARBA00048205"/>
    </source>
</evidence>
<reference evidence="16" key="1">
    <citation type="journal article" date="2021" name="PeerJ">
        <title>Extensive microbial diversity within the chicken gut microbiome revealed by metagenomics and culture.</title>
        <authorList>
            <person name="Gilroy R."/>
            <person name="Ravi A."/>
            <person name="Getino M."/>
            <person name="Pursley I."/>
            <person name="Horton D.L."/>
            <person name="Alikhan N.F."/>
            <person name="Baker D."/>
            <person name="Gharbi K."/>
            <person name="Hall N."/>
            <person name="Watson M."/>
            <person name="Adriaenssens E.M."/>
            <person name="Foster-Nyarko E."/>
            <person name="Jarju S."/>
            <person name="Secka A."/>
            <person name="Antonio M."/>
            <person name="Oren A."/>
            <person name="Chaudhuri R.R."/>
            <person name="La Ragione R."/>
            <person name="Hildebrand F."/>
            <person name="Pallen M.J."/>
        </authorList>
    </citation>
    <scope>NUCLEOTIDE SEQUENCE</scope>
    <source>
        <strain evidence="16">14975</strain>
    </source>
</reference>
<evidence type="ECO:0000256" key="1">
    <source>
        <dbReference type="ARBA" id="ARBA00001917"/>
    </source>
</evidence>
<keyword evidence="9 12" id="KW-0560">Oxidoreductase</keyword>
<feature type="binding site" evidence="14">
    <location>
        <position position="172"/>
    </location>
    <ligand>
        <name>FMN</name>
        <dbReference type="ChEBI" id="CHEBI:58210"/>
    </ligand>
</feature>
<dbReference type="InterPro" id="IPR013785">
    <property type="entry name" value="Aldolase_TIM"/>
</dbReference>
<feature type="binding site" evidence="14">
    <location>
        <begin position="227"/>
        <end position="228"/>
    </location>
    <ligand>
        <name>FMN</name>
        <dbReference type="ChEBI" id="CHEBI:58210"/>
    </ligand>
</feature>
<comment type="function">
    <text evidence="2 12">Catalyzes the synthesis of 5,6-dihydrouridine (D), a modified base found in the D-loop of most tRNAs, via the reduction of the C5-C6 double bond in target uridines.</text>
</comment>
<dbReference type="NCBIfam" id="TIGR00737">
    <property type="entry name" value="nifR3_yhdG"/>
    <property type="match status" value="1"/>
</dbReference>
<evidence type="ECO:0000256" key="9">
    <source>
        <dbReference type="ARBA" id="ARBA00023002"/>
    </source>
</evidence>
<dbReference type="GO" id="GO:0017150">
    <property type="term" value="F:tRNA dihydrouridine synthase activity"/>
    <property type="evidence" value="ECO:0007669"/>
    <property type="project" value="InterPro"/>
</dbReference>
<protein>
    <recommendedName>
        <fullName evidence="12">tRNA-dihydrouridine synthase</fullName>
        <ecNumber evidence="12">1.3.1.-</ecNumber>
    </recommendedName>
</protein>
<evidence type="ECO:0000256" key="8">
    <source>
        <dbReference type="ARBA" id="ARBA00022884"/>
    </source>
</evidence>
<evidence type="ECO:0000259" key="15">
    <source>
        <dbReference type="Pfam" id="PF01207"/>
    </source>
</evidence>
<feature type="binding site" evidence="14">
    <location>
        <begin position="16"/>
        <end position="18"/>
    </location>
    <ligand>
        <name>FMN</name>
        <dbReference type="ChEBI" id="CHEBI:58210"/>
    </ligand>
</feature>
<evidence type="ECO:0000256" key="5">
    <source>
        <dbReference type="ARBA" id="ARBA00022643"/>
    </source>
</evidence>
<comment type="catalytic activity">
    <reaction evidence="10">
        <text>a 5,6-dihydrouridine in tRNA + NADP(+) = a uridine in tRNA + NADPH + H(+)</text>
        <dbReference type="Rhea" id="RHEA:23624"/>
        <dbReference type="Rhea" id="RHEA-COMP:13339"/>
        <dbReference type="Rhea" id="RHEA-COMP:13887"/>
        <dbReference type="ChEBI" id="CHEBI:15378"/>
        <dbReference type="ChEBI" id="CHEBI:57783"/>
        <dbReference type="ChEBI" id="CHEBI:58349"/>
        <dbReference type="ChEBI" id="CHEBI:65315"/>
        <dbReference type="ChEBI" id="CHEBI:74443"/>
    </reaction>
</comment>
<dbReference type="Proteomes" id="UP000823964">
    <property type="component" value="Unassembled WGS sequence"/>
</dbReference>
<keyword evidence="6 12" id="KW-0819">tRNA processing</keyword>
<evidence type="ECO:0000256" key="11">
    <source>
        <dbReference type="ARBA" id="ARBA00048802"/>
    </source>
</evidence>
<dbReference type="GO" id="GO:0050660">
    <property type="term" value="F:flavin adenine dinucleotide binding"/>
    <property type="evidence" value="ECO:0007669"/>
    <property type="project" value="InterPro"/>
</dbReference>
<gene>
    <name evidence="16" type="primary">dusB</name>
    <name evidence="16" type="ORF">H9862_07945</name>
</gene>
<comment type="caution">
    <text evidence="16">The sequence shown here is derived from an EMBL/GenBank/DDBJ whole genome shotgun (WGS) entry which is preliminary data.</text>
</comment>
<dbReference type="InterPro" id="IPR001269">
    <property type="entry name" value="DUS_fam"/>
</dbReference>
<sequence>MMKMPWLRDFPLYLAPMAGVTDPIFRSLCKEEGADVMVTEFVSAEGVLQAWERNRRYFEFEEAHRPLGIQVFGGHPEHLAAAARRIVDAAHPDFLDLNAGCPVPKVVGKNGGSSLLRDLPLLQRAAAALVRELGEDCPVTVKIRTGWDAEHVVALEAVSRLEDAGVQAVVVHGRTRSQQYGGKADWGLIDACARRVSIPVIGNGDLASPEQVKEVREGTAVAGVMIGRAAMNAPWIFRLAKHYLRTGEVLPPPSATQRLDFMLRHARLAIESGHYGDELQTMRAMRARLLAYAKGIPGTKPLRPSLARVAGYAELAELLAPLREDAPPPAAL</sequence>
<keyword evidence="3" id="KW-0820">tRNA-binding</keyword>
<dbReference type="PANTHER" id="PTHR45846:SF1">
    <property type="entry name" value="TRNA-DIHYDROURIDINE(47) SYNTHASE [NAD(P)(+)]-LIKE"/>
    <property type="match status" value="1"/>
</dbReference>
<evidence type="ECO:0000256" key="14">
    <source>
        <dbReference type="PIRSR" id="PIRSR006621-2"/>
    </source>
</evidence>
<evidence type="ECO:0000256" key="13">
    <source>
        <dbReference type="PIRSR" id="PIRSR006621-1"/>
    </source>
</evidence>
<dbReference type="Gene3D" id="3.20.20.70">
    <property type="entry name" value="Aldolase class I"/>
    <property type="match status" value="1"/>
</dbReference>
<accession>A0A9D2AIK2</accession>
<dbReference type="PROSITE" id="PS01136">
    <property type="entry name" value="UPF0034"/>
    <property type="match status" value="1"/>
</dbReference>
<evidence type="ECO:0000256" key="6">
    <source>
        <dbReference type="ARBA" id="ARBA00022694"/>
    </source>
</evidence>
<dbReference type="SUPFAM" id="SSF51395">
    <property type="entry name" value="FMN-linked oxidoreductases"/>
    <property type="match status" value="1"/>
</dbReference>
<comment type="cofactor">
    <cofactor evidence="1 12 14">
        <name>FMN</name>
        <dbReference type="ChEBI" id="CHEBI:58210"/>
    </cofactor>
</comment>
<dbReference type="PANTHER" id="PTHR45846">
    <property type="entry name" value="TRNA-DIHYDROURIDINE(47) SYNTHASE [NAD(P)(+)]-LIKE"/>
    <property type="match status" value="1"/>
</dbReference>
<dbReference type="Gene3D" id="1.10.1200.80">
    <property type="entry name" value="Putative flavin oxidoreducatase, domain 2"/>
    <property type="match status" value="1"/>
</dbReference>
<dbReference type="CDD" id="cd02801">
    <property type="entry name" value="DUS_like_FMN"/>
    <property type="match status" value="1"/>
</dbReference>
<organism evidence="16 17">
    <name type="scientific">Candidatus Akkermansia intestinigallinarum</name>
    <dbReference type="NCBI Taxonomy" id="2838431"/>
    <lineage>
        <taxon>Bacteria</taxon>
        <taxon>Pseudomonadati</taxon>
        <taxon>Verrucomicrobiota</taxon>
        <taxon>Verrucomicrobiia</taxon>
        <taxon>Verrucomicrobiales</taxon>
        <taxon>Akkermansiaceae</taxon>
        <taxon>Akkermansia</taxon>
    </lineage>
</organism>
<dbReference type="InterPro" id="IPR018517">
    <property type="entry name" value="tRNA_hU_synthase_CS"/>
</dbReference>
<dbReference type="EMBL" id="DXFQ01000148">
    <property type="protein sequence ID" value="HIX20513.1"/>
    <property type="molecule type" value="Genomic_DNA"/>
</dbReference>
<feature type="binding site" evidence="14">
    <location>
        <position position="142"/>
    </location>
    <ligand>
        <name>FMN</name>
        <dbReference type="ChEBI" id="CHEBI:58210"/>
    </ligand>
</feature>
<keyword evidence="7" id="KW-0521">NADP</keyword>
<evidence type="ECO:0000313" key="16">
    <source>
        <dbReference type="EMBL" id="HIX20513.1"/>
    </source>
</evidence>
<name>A0A9D2AIK2_9BACT</name>
<reference evidence="16" key="2">
    <citation type="submission" date="2021-04" db="EMBL/GenBank/DDBJ databases">
        <authorList>
            <person name="Gilroy R."/>
        </authorList>
    </citation>
    <scope>NUCLEOTIDE SEQUENCE</scope>
    <source>
        <strain evidence="16">14975</strain>
    </source>
</reference>
<keyword evidence="14" id="KW-0547">Nucleotide-binding</keyword>
<dbReference type="InterPro" id="IPR004652">
    <property type="entry name" value="DusB-like"/>
</dbReference>
<evidence type="ECO:0000313" key="17">
    <source>
        <dbReference type="Proteomes" id="UP000823964"/>
    </source>
</evidence>